<dbReference type="InterPro" id="IPR002713">
    <property type="entry name" value="FF_domain"/>
</dbReference>
<dbReference type="SMART" id="SM00441">
    <property type="entry name" value="FF"/>
    <property type="match status" value="3"/>
</dbReference>
<dbReference type="PROSITE" id="PS51141">
    <property type="entry name" value="ZF_SBP"/>
    <property type="match status" value="1"/>
</dbReference>
<dbReference type="SUPFAM" id="SSF81698">
    <property type="entry name" value="FF domain"/>
    <property type="match status" value="4"/>
</dbReference>
<dbReference type="AlphaFoldDB" id="A0A314XSW6"/>
<keyword evidence="1" id="KW-0863">Zinc-finger</keyword>
<evidence type="ECO:0000313" key="4">
    <source>
        <dbReference type="EMBL" id="PQP95676.1"/>
    </source>
</evidence>
<evidence type="ECO:0000313" key="5">
    <source>
        <dbReference type="Proteomes" id="UP000250321"/>
    </source>
</evidence>
<dbReference type="GO" id="GO:0005685">
    <property type="term" value="C:U1 snRNP"/>
    <property type="evidence" value="ECO:0007669"/>
    <property type="project" value="TreeGrafter"/>
</dbReference>
<dbReference type="PANTHER" id="PTHR11864:SF0">
    <property type="entry name" value="PRP40 PRE-MRNA PROCESSING FACTOR 40 HOMOLOG A (YEAST)"/>
    <property type="match status" value="1"/>
</dbReference>
<feature type="domain" description="SBP-type" evidence="2">
    <location>
        <begin position="112"/>
        <end position="189"/>
    </location>
</feature>
<dbReference type="PROSITE" id="PS51676">
    <property type="entry name" value="FF"/>
    <property type="match status" value="2"/>
</dbReference>
<dbReference type="Gene3D" id="4.10.1100.10">
    <property type="entry name" value="Transcription factor, SBP-box domain"/>
    <property type="match status" value="1"/>
</dbReference>
<comment type="caution">
    <text evidence="4">The sequence shown here is derived from an EMBL/GenBank/DDBJ whole genome shotgun (WGS) entry which is preliminary data.</text>
</comment>
<dbReference type="GO" id="GO:0003677">
    <property type="term" value="F:DNA binding"/>
    <property type="evidence" value="ECO:0007669"/>
    <property type="project" value="InterPro"/>
</dbReference>
<evidence type="ECO:0000259" key="3">
    <source>
        <dbReference type="PROSITE" id="PS51676"/>
    </source>
</evidence>
<dbReference type="PANTHER" id="PTHR11864">
    <property type="entry name" value="PRE-MRNA-PROCESSING PROTEIN PRP40"/>
    <property type="match status" value="1"/>
</dbReference>
<feature type="domain" description="FF" evidence="3">
    <location>
        <begin position="214"/>
        <end position="299"/>
    </location>
</feature>
<evidence type="ECO:0000256" key="1">
    <source>
        <dbReference type="PROSITE-ProRule" id="PRU00470"/>
    </source>
</evidence>
<dbReference type="Gene3D" id="1.10.10.440">
    <property type="entry name" value="FF domain"/>
    <property type="match status" value="4"/>
</dbReference>
<sequence length="391" mass="45126">MRAMQTEGFVTIATPKSLFHWTIWQILSGVVGNDSSYNTVASPICLISSSSTLGEGESGSKFSSPVTESNIQDSSLIALKLWRLADSKNGQNGQHSKESSKRACIKGSYSHTPTWQVLGCNMDLSSSKDYHERHIVCDTHSKTPKAIVNGIEVNVTPSKEKTVDEEPLVYANKQEAKNAFKALLESTNVHSDWTWKQYLGQRKKLENEERCMRQKKAREEFSKMFQESKELTSATRWSKAVSMFENDERFKYRKFLESCDFIKVNSQWRKVQDFLEDDERCLHLEKLDRLLIFQDYICDLEKQEEEQKKVQKEQLWRVERKNRDEFQKLMEEHVADGTLTAKTPWRDYCMKVKDLSSYEAVASNTSGSTPKELFEDVAEELEKQVCNLAVF</sequence>
<dbReference type="OrthoDB" id="187617at2759"/>
<dbReference type="SUPFAM" id="SSF103612">
    <property type="entry name" value="SBT domain"/>
    <property type="match status" value="1"/>
</dbReference>
<dbReference type="InterPro" id="IPR039726">
    <property type="entry name" value="Prp40-like"/>
</dbReference>
<name>A0A314XSW6_PRUYE</name>
<organism evidence="4 5">
    <name type="scientific">Prunus yedoensis var. nudiflora</name>
    <dbReference type="NCBI Taxonomy" id="2094558"/>
    <lineage>
        <taxon>Eukaryota</taxon>
        <taxon>Viridiplantae</taxon>
        <taxon>Streptophyta</taxon>
        <taxon>Embryophyta</taxon>
        <taxon>Tracheophyta</taxon>
        <taxon>Spermatophyta</taxon>
        <taxon>Magnoliopsida</taxon>
        <taxon>eudicotyledons</taxon>
        <taxon>Gunneridae</taxon>
        <taxon>Pentapetalae</taxon>
        <taxon>rosids</taxon>
        <taxon>fabids</taxon>
        <taxon>Rosales</taxon>
        <taxon>Rosaceae</taxon>
        <taxon>Amygdaloideae</taxon>
        <taxon>Amygdaleae</taxon>
        <taxon>Prunus</taxon>
    </lineage>
</organism>
<dbReference type="Proteomes" id="UP000250321">
    <property type="component" value="Unassembled WGS sequence"/>
</dbReference>
<gene>
    <name evidence="4" type="ORF">Pyn_08278</name>
</gene>
<dbReference type="GO" id="GO:0003723">
    <property type="term" value="F:RNA binding"/>
    <property type="evidence" value="ECO:0007669"/>
    <property type="project" value="TreeGrafter"/>
</dbReference>
<evidence type="ECO:0000259" key="2">
    <source>
        <dbReference type="PROSITE" id="PS51141"/>
    </source>
</evidence>
<protein>
    <submittedName>
        <fullName evidence="4">Pre-mRNA-processing protein 40A-like</fullName>
    </submittedName>
</protein>
<accession>A0A314XSW6</accession>
<dbReference type="GO" id="GO:0008270">
    <property type="term" value="F:zinc ion binding"/>
    <property type="evidence" value="ECO:0007669"/>
    <property type="project" value="UniProtKB-KW"/>
</dbReference>
<dbReference type="InterPro" id="IPR004333">
    <property type="entry name" value="SBP_dom"/>
</dbReference>
<dbReference type="GO" id="GO:0045292">
    <property type="term" value="P:mRNA cis splicing, via spliceosome"/>
    <property type="evidence" value="ECO:0007669"/>
    <property type="project" value="InterPro"/>
</dbReference>
<dbReference type="STRING" id="2094558.A0A314XSW6"/>
<keyword evidence="1" id="KW-0862">Zinc</keyword>
<keyword evidence="5" id="KW-1185">Reference proteome</keyword>
<dbReference type="Pfam" id="PF03110">
    <property type="entry name" value="SBP"/>
    <property type="match status" value="1"/>
</dbReference>
<dbReference type="GO" id="GO:0071004">
    <property type="term" value="C:U2-type prespliceosome"/>
    <property type="evidence" value="ECO:0007669"/>
    <property type="project" value="TreeGrafter"/>
</dbReference>
<proteinExistence type="predicted"/>
<dbReference type="InterPro" id="IPR036517">
    <property type="entry name" value="FF_domain_sf"/>
</dbReference>
<dbReference type="Pfam" id="PF01846">
    <property type="entry name" value="FF"/>
    <property type="match status" value="3"/>
</dbReference>
<reference evidence="4 5" key="1">
    <citation type="submission" date="2018-02" db="EMBL/GenBank/DDBJ databases">
        <title>Draft genome of wild Prunus yedoensis var. nudiflora.</title>
        <authorList>
            <person name="Baek S."/>
            <person name="Kim J.-H."/>
            <person name="Choi K."/>
            <person name="Kim G.-B."/>
            <person name="Cho A."/>
            <person name="Jang H."/>
            <person name="Shin C.-H."/>
            <person name="Yu H.-J."/>
            <person name="Mun J.-H."/>
        </authorList>
    </citation>
    <scope>NUCLEOTIDE SEQUENCE [LARGE SCALE GENOMIC DNA]</scope>
    <source>
        <strain evidence="5">cv. Jeju island</strain>
        <tissue evidence="4">Leaf</tissue>
    </source>
</reference>
<dbReference type="EMBL" id="PJQY01002205">
    <property type="protein sequence ID" value="PQP95676.1"/>
    <property type="molecule type" value="Genomic_DNA"/>
</dbReference>
<keyword evidence="1" id="KW-0479">Metal-binding</keyword>
<dbReference type="InterPro" id="IPR036893">
    <property type="entry name" value="SBP_sf"/>
</dbReference>
<dbReference type="FunFam" id="1.10.10.440:FF:000022">
    <property type="entry name" value="Pre-mRNA-processing protein 40A"/>
    <property type="match status" value="1"/>
</dbReference>
<feature type="domain" description="FF" evidence="3">
    <location>
        <begin position="317"/>
        <end position="380"/>
    </location>
</feature>